<proteinExistence type="predicted"/>
<evidence type="ECO:0000313" key="6">
    <source>
        <dbReference type="EMBL" id="TYL84522.1"/>
    </source>
</evidence>
<dbReference type="AlphaFoldDB" id="A0A5D3KAM4"/>
<keyword evidence="3" id="KW-0233">DNA recombination</keyword>
<evidence type="ECO:0000313" key="7">
    <source>
        <dbReference type="Proteomes" id="UP000324758"/>
    </source>
</evidence>
<feature type="region of interest" description="Disordered" evidence="4">
    <location>
        <begin position="368"/>
        <end position="387"/>
    </location>
</feature>
<evidence type="ECO:0000256" key="2">
    <source>
        <dbReference type="ARBA" id="ARBA00023125"/>
    </source>
</evidence>
<comment type="caution">
    <text evidence="6">The sequence shown here is derived from an EMBL/GenBank/DDBJ whole genome shotgun (WGS) entry which is preliminary data.</text>
</comment>
<dbReference type="PANTHER" id="PTHR30349">
    <property type="entry name" value="PHAGE INTEGRASE-RELATED"/>
    <property type="match status" value="1"/>
</dbReference>
<dbReference type="Gene3D" id="1.10.150.130">
    <property type="match status" value="1"/>
</dbReference>
<name>A0A5D3KAM4_9BRAD</name>
<dbReference type="InterPro" id="IPR010998">
    <property type="entry name" value="Integrase_recombinase_N"/>
</dbReference>
<dbReference type="Proteomes" id="UP000324758">
    <property type="component" value="Unassembled WGS sequence"/>
</dbReference>
<dbReference type="OrthoDB" id="7873969at2"/>
<organism evidence="6 7">
    <name type="scientific">Bradyrhizobium rifense</name>
    <dbReference type="NCBI Taxonomy" id="515499"/>
    <lineage>
        <taxon>Bacteria</taxon>
        <taxon>Pseudomonadati</taxon>
        <taxon>Pseudomonadota</taxon>
        <taxon>Alphaproteobacteria</taxon>
        <taxon>Hyphomicrobiales</taxon>
        <taxon>Nitrobacteraceae</taxon>
        <taxon>Bradyrhizobium</taxon>
    </lineage>
</organism>
<dbReference type="InterPro" id="IPR050090">
    <property type="entry name" value="Tyrosine_recombinase_XerCD"/>
</dbReference>
<dbReference type="GO" id="GO:0003677">
    <property type="term" value="F:DNA binding"/>
    <property type="evidence" value="ECO:0007669"/>
    <property type="project" value="UniProtKB-KW"/>
</dbReference>
<dbReference type="GO" id="GO:0006310">
    <property type="term" value="P:DNA recombination"/>
    <property type="evidence" value="ECO:0007669"/>
    <property type="project" value="UniProtKB-KW"/>
</dbReference>
<keyword evidence="1" id="KW-0229">DNA integration</keyword>
<evidence type="ECO:0000256" key="3">
    <source>
        <dbReference type="ARBA" id="ARBA00023172"/>
    </source>
</evidence>
<gene>
    <name evidence="6" type="ORF">FXB40_44805</name>
</gene>
<keyword evidence="2" id="KW-0238">DNA-binding</keyword>
<feature type="compositionally biased region" description="Basic and acidic residues" evidence="4">
    <location>
        <begin position="378"/>
        <end position="387"/>
    </location>
</feature>
<dbReference type="PROSITE" id="PS51898">
    <property type="entry name" value="TYR_RECOMBINASE"/>
    <property type="match status" value="1"/>
</dbReference>
<accession>A0A5D3KAM4</accession>
<dbReference type="InterPro" id="IPR002104">
    <property type="entry name" value="Integrase_catalytic"/>
</dbReference>
<sequence>MQPVKPPRRKNLLPNIDAVIDRRKGQETVRYYHRIGKGKRTPLVGLPYSPEFLASYQDAVEGRTGIAMPALTRRNTEVRTVSTLIAHYRANNEQFKRNRTYTTQRGYSSRLRAMNRDYGECPLIGLTRERIRDFLDDFDDRPGSGLDTHKKFKILIKHANDIGWMNTDPMVGLKRPKGGSIRPWTEDEVEQFKARWPLGSRQHLAFCLFEFLGQRRSDVHRMLWSDINPRTGGIKVVQQKTEAKLEIPIHEDLLYVLDDAHARRGRVVGLNDPIIRTDAGAGFTVAGISDWLRDAITAAGLPLDCKPHGLRHLAGVRLAEAQCSDEEMMAVLGHRSATSLRIYTKGAEQRRLARNAITKLEQNRHNASPTRGFIFGELPKKEGNTAM</sequence>
<dbReference type="InterPro" id="IPR011010">
    <property type="entry name" value="DNA_brk_join_enz"/>
</dbReference>
<keyword evidence="7" id="KW-1185">Reference proteome</keyword>
<dbReference type="Pfam" id="PF00589">
    <property type="entry name" value="Phage_integrase"/>
    <property type="match status" value="1"/>
</dbReference>
<feature type="domain" description="Tyr recombinase" evidence="5">
    <location>
        <begin position="179"/>
        <end position="356"/>
    </location>
</feature>
<reference evidence="6 7" key="1">
    <citation type="submission" date="2019-08" db="EMBL/GenBank/DDBJ databases">
        <title>Bradyrhizobium hipponensis sp. nov., a rhizobium isolated from a Lupinus angustifolius root nodule in Tunisia.</title>
        <authorList>
            <person name="Off K."/>
            <person name="Rejili M."/>
            <person name="Mars M."/>
            <person name="Brachmann A."/>
            <person name="Marin M."/>
        </authorList>
    </citation>
    <scope>NUCLEOTIDE SEQUENCE [LARGE SCALE GENOMIC DNA]</scope>
    <source>
        <strain evidence="6 7">CTAW71</strain>
    </source>
</reference>
<dbReference type="InterPro" id="IPR013762">
    <property type="entry name" value="Integrase-like_cat_sf"/>
</dbReference>
<evidence type="ECO:0000259" key="5">
    <source>
        <dbReference type="PROSITE" id="PS51898"/>
    </source>
</evidence>
<dbReference type="RefSeq" id="WP_148778624.1">
    <property type="nucleotide sequence ID" value="NZ_VSSS01000090.1"/>
</dbReference>
<protein>
    <submittedName>
        <fullName evidence="6">Tyrosine-type recombinase/integrase</fullName>
    </submittedName>
</protein>
<dbReference type="Gene3D" id="1.10.443.10">
    <property type="entry name" value="Intergrase catalytic core"/>
    <property type="match status" value="1"/>
</dbReference>
<evidence type="ECO:0000256" key="4">
    <source>
        <dbReference type="SAM" id="MobiDB-lite"/>
    </source>
</evidence>
<dbReference type="SUPFAM" id="SSF56349">
    <property type="entry name" value="DNA breaking-rejoining enzymes"/>
    <property type="match status" value="1"/>
</dbReference>
<evidence type="ECO:0000256" key="1">
    <source>
        <dbReference type="ARBA" id="ARBA00022908"/>
    </source>
</evidence>
<dbReference type="EMBL" id="VSSS01000090">
    <property type="protein sequence ID" value="TYL84522.1"/>
    <property type="molecule type" value="Genomic_DNA"/>
</dbReference>
<dbReference type="GO" id="GO:0015074">
    <property type="term" value="P:DNA integration"/>
    <property type="evidence" value="ECO:0007669"/>
    <property type="project" value="UniProtKB-KW"/>
</dbReference>